<gene>
    <name evidence="1" type="ORF">HMPREF0080_01687</name>
</gene>
<dbReference type="HOGENOM" id="CLU_3195384_0_0_9"/>
<proteinExistence type="predicted"/>
<evidence type="ECO:0000313" key="2">
    <source>
        <dbReference type="Proteomes" id="UP000005481"/>
    </source>
</evidence>
<accession>G9YJ43</accession>
<evidence type="ECO:0000313" key="1">
    <source>
        <dbReference type="EMBL" id="EHM39087.1"/>
    </source>
</evidence>
<dbReference type="STRING" id="861450.HMPREF0080_01687"/>
<reference evidence="1 2" key="1">
    <citation type="submission" date="2011-08" db="EMBL/GenBank/DDBJ databases">
        <authorList>
            <person name="Weinstock G."/>
            <person name="Sodergren E."/>
            <person name="Clifton S."/>
            <person name="Fulton L."/>
            <person name="Fulton B."/>
            <person name="Courtney L."/>
            <person name="Fronick C."/>
            <person name="Harrison M."/>
            <person name="Strong C."/>
            <person name="Farmer C."/>
            <person name="Delahaunty K."/>
            <person name="Markovic C."/>
            <person name="Hall O."/>
            <person name="Minx P."/>
            <person name="Tomlinson C."/>
            <person name="Mitreva M."/>
            <person name="Hou S."/>
            <person name="Chen J."/>
            <person name="Wollam A."/>
            <person name="Pepin K.H."/>
            <person name="Johnson M."/>
            <person name="Bhonagiri V."/>
            <person name="Zhang X."/>
            <person name="Suruliraj S."/>
            <person name="Warren W."/>
            <person name="Chinwalla A."/>
            <person name="Mardis E.R."/>
            <person name="Wilson R.K."/>
        </authorList>
    </citation>
    <scope>NUCLEOTIDE SEQUENCE [LARGE SCALE GENOMIC DNA]</scope>
    <source>
        <strain evidence="1 2">F0357</strain>
    </source>
</reference>
<dbReference type="AlphaFoldDB" id="G9YJ43"/>
<organism evidence="1 2">
    <name type="scientific">Anaeroglobus geminatus F0357</name>
    <dbReference type="NCBI Taxonomy" id="861450"/>
    <lineage>
        <taxon>Bacteria</taxon>
        <taxon>Bacillati</taxon>
        <taxon>Bacillota</taxon>
        <taxon>Negativicutes</taxon>
        <taxon>Veillonellales</taxon>
        <taxon>Veillonellaceae</taxon>
        <taxon>Anaeroglobus</taxon>
    </lineage>
</organism>
<name>G9YJ43_9FIRM</name>
<keyword evidence="2" id="KW-1185">Reference proteome</keyword>
<comment type="caution">
    <text evidence="1">The sequence shown here is derived from an EMBL/GenBank/DDBJ whole genome shotgun (WGS) entry which is preliminary data.</text>
</comment>
<protein>
    <submittedName>
        <fullName evidence="1">Uncharacterized protein</fullName>
    </submittedName>
</protein>
<dbReference type="Proteomes" id="UP000005481">
    <property type="component" value="Unassembled WGS sequence"/>
</dbReference>
<sequence length="45" mass="5460">MEISLFLRFHTPPLSDLLWPKYVFSVYFMVSLKRCKSISQQEAHW</sequence>
<dbReference type="EMBL" id="AGCJ01000073">
    <property type="protein sequence ID" value="EHM39087.1"/>
    <property type="molecule type" value="Genomic_DNA"/>
</dbReference>